<feature type="domain" description="Fe-containing alcohol dehydrogenase-like C-terminal" evidence="6">
    <location>
        <begin position="186"/>
        <end position="381"/>
    </location>
</feature>
<dbReference type="GO" id="GO:0004022">
    <property type="term" value="F:alcohol dehydrogenase (NAD+) activity"/>
    <property type="evidence" value="ECO:0007669"/>
    <property type="project" value="TreeGrafter"/>
</dbReference>
<dbReference type="SUPFAM" id="SSF56796">
    <property type="entry name" value="Dehydroquinate synthase-like"/>
    <property type="match status" value="1"/>
</dbReference>
<dbReference type="CDD" id="cd08193">
    <property type="entry name" value="HVD"/>
    <property type="match status" value="1"/>
</dbReference>
<dbReference type="FunFam" id="1.20.1090.10:FF:000001">
    <property type="entry name" value="Aldehyde-alcohol dehydrogenase"/>
    <property type="match status" value="1"/>
</dbReference>
<evidence type="ECO:0000256" key="1">
    <source>
        <dbReference type="ARBA" id="ARBA00001962"/>
    </source>
</evidence>
<dbReference type="InterPro" id="IPR018211">
    <property type="entry name" value="ADH_Fe_CS"/>
</dbReference>
<evidence type="ECO:0000256" key="2">
    <source>
        <dbReference type="ARBA" id="ARBA00007358"/>
    </source>
</evidence>
<dbReference type="Proteomes" id="UP000184226">
    <property type="component" value="Unassembled WGS sequence"/>
</dbReference>
<name>A0A1M5SDJ7_9BURK</name>
<dbReference type="PANTHER" id="PTHR11496:SF102">
    <property type="entry name" value="ALCOHOL DEHYDROGENASE 4"/>
    <property type="match status" value="1"/>
</dbReference>
<dbReference type="Gene3D" id="1.20.1090.10">
    <property type="entry name" value="Dehydroquinate synthase-like - alpha domain"/>
    <property type="match status" value="1"/>
</dbReference>
<dbReference type="Gene3D" id="3.40.50.1970">
    <property type="match status" value="1"/>
</dbReference>
<organism evidence="7 8">
    <name type="scientific">Pollutimonas bauzanensis</name>
    <dbReference type="NCBI Taxonomy" id="658167"/>
    <lineage>
        <taxon>Bacteria</taxon>
        <taxon>Pseudomonadati</taxon>
        <taxon>Pseudomonadota</taxon>
        <taxon>Betaproteobacteria</taxon>
        <taxon>Burkholderiales</taxon>
        <taxon>Alcaligenaceae</taxon>
        <taxon>Pollutimonas</taxon>
    </lineage>
</organism>
<keyword evidence="8" id="KW-1185">Reference proteome</keyword>
<keyword evidence="4" id="KW-0520">NAD</keyword>
<dbReference type="RefSeq" id="WP_073102252.1">
    <property type="nucleotide sequence ID" value="NZ_FQXE01000003.1"/>
</dbReference>
<evidence type="ECO:0000259" key="5">
    <source>
        <dbReference type="Pfam" id="PF00465"/>
    </source>
</evidence>
<dbReference type="InterPro" id="IPR056798">
    <property type="entry name" value="ADH_Fe_C"/>
</dbReference>
<dbReference type="InterPro" id="IPR039697">
    <property type="entry name" value="Alcohol_dehydrogenase_Fe"/>
</dbReference>
<dbReference type="OrthoDB" id="9815791at2"/>
<feature type="domain" description="Alcohol dehydrogenase iron-type/glycerol dehydrogenase GldA" evidence="5">
    <location>
        <begin position="9"/>
        <end position="175"/>
    </location>
</feature>
<dbReference type="PROSITE" id="PS00913">
    <property type="entry name" value="ADH_IRON_1"/>
    <property type="match status" value="1"/>
</dbReference>
<dbReference type="EMBL" id="FQXE01000003">
    <property type="protein sequence ID" value="SHH36515.1"/>
    <property type="molecule type" value="Genomic_DNA"/>
</dbReference>
<dbReference type="STRING" id="658167.SAMN04488135_10349"/>
<evidence type="ECO:0000256" key="4">
    <source>
        <dbReference type="ARBA" id="ARBA00023027"/>
    </source>
</evidence>
<protein>
    <submittedName>
        <fullName evidence="7">Alcohol dehydrogenase, class IV</fullName>
    </submittedName>
</protein>
<dbReference type="InterPro" id="IPR001670">
    <property type="entry name" value="ADH_Fe/GldA"/>
</dbReference>
<comment type="cofactor">
    <cofactor evidence="1">
        <name>Fe cation</name>
        <dbReference type="ChEBI" id="CHEBI:24875"/>
    </cofactor>
</comment>
<evidence type="ECO:0000256" key="3">
    <source>
        <dbReference type="ARBA" id="ARBA00023002"/>
    </source>
</evidence>
<dbReference type="Pfam" id="PF00465">
    <property type="entry name" value="Fe-ADH"/>
    <property type="match status" value="1"/>
</dbReference>
<evidence type="ECO:0000313" key="8">
    <source>
        <dbReference type="Proteomes" id="UP000184226"/>
    </source>
</evidence>
<comment type="similarity">
    <text evidence="2">Belongs to the iron-containing alcohol dehydrogenase family.</text>
</comment>
<dbReference type="PANTHER" id="PTHR11496">
    <property type="entry name" value="ALCOHOL DEHYDROGENASE"/>
    <property type="match status" value="1"/>
</dbReference>
<proteinExistence type="inferred from homology"/>
<dbReference type="Pfam" id="PF25137">
    <property type="entry name" value="ADH_Fe_C"/>
    <property type="match status" value="1"/>
</dbReference>
<accession>A0A1M5SDJ7</accession>
<dbReference type="GO" id="GO:0046872">
    <property type="term" value="F:metal ion binding"/>
    <property type="evidence" value="ECO:0007669"/>
    <property type="project" value="InterPro"/>
</dbReference>
<sequence>MFEFRTHARTIAGAGSSDRLAAVITTQWGASRILVLTDRPLRALGLPGKFATTLREGGHDVEIFSDVIADPPEATIDLALQAARSHCAQLIVGFGGGSSMDVAKLVAALAEGSTDIRDVYGMDKISWPRLPLIQVPTTAGTGSEATPIAIVTRSATVKAGIVSPALYADIAVLDPLLTLGLPSKVTAATGVDAMVHAIEAYTSRIHKNPVSDSLAREALRLLYHSLERVCREGQDISARQNMLIGAMMAGQAFANAPVGGIHALAYPLGGIFHVPHGLSNALMLKPVLRFNLSHAATQYAELAEVILPSISDSPLERAHAFVDTISRLAEAVGLETRLAQVGVTTDDLATLAEQAMLQQRLLVNNPRGISYKDAYSLYEEAL</sequence>
<dbReference type="AlphaFoldDB" id="A0A1M5SDJ7"/>
<evidence type="ECO:0000259" key="6">
    <source>
        <dbReference type="Pfam" id="PF25137"/>
    </source>
</evidence>
<reference evidence="7 8" key="1">
    <citation type="submission" date="2016-11" db="EMBL/GenBank/DDBJ databases">
        <authorList>
            <person name="Jaros S."/>
            <person name="Januszkiewicz K."/>
            <person name="Wedrychowicz H."/>
        </authorList>
    </citation>
    <scope>NUCLEOTIDE SEQUENCE [LARGE SCALE GENOMIC DNA]</scope>
    <source>
        <strain evidence="7 8">CGMCC 1.10190</strain>
    </source>
</reference>
<evidence type="ECO:0000313" key="7">
    <source>
        <dbReference type="EMBL" id="SHH36515.1"/>
    </source>
</evidence>
<keyword evidence="3" id="KW-0560">Oxidoreductase</keyword>
<gene>
    <name evidence="7" type="ORF">SAMN04488135_10349</name>
</gene>
<dbReference type="FunFam" id="3.40.50.1970:FF:000003">
    <property type="entry name" value="Alcohol dehydrogenase, iron-containing"/>
    <property type="match status" value="1"/>
</dbReference>